<proteinExistence type="predicted"/>
<dbReference type="Proteomes" id="UP001055879">
    <property type="component" value="Linkage Group LG03"/>
</dbReference>
<reference evidence="1 2" key="2">
    <citation type="journal article" date="2022" name="Mol. Ecol. Resour.">
        <title>The genomes of chicory, endive, great burdock and yacon provide insights into Asteraceae paleo-polyploidization history and plant inulin production.</title>
        <authorList>
            <person name="Fan W."/>
            <person name="Wang S."/>
            <person name="Wang H."/>
            <person name="Wang A."/>
            <person name="Jiang F."/>
            <person name="Liu H."/>
            <person name="Zhao H."/>
            <person name="Xu D."/>
            <person name="Zhang Y."/>
        </authorList>
    </citation>
    <scope>NUCLEOTIDE SEQUENCE [LARGE SCALE GENOMIC DNA]</scope>
    <source>
        <strain evidence="2">cv. Niubang</strain>
    </source>
</reference>
<reference evidence="2" key="1">
    <citation type="journal article" date="2022" name="Mol. Ecol. Resour.">
        <title>The genomes of chicory, endive, great burdock and yacon provide insights into Asteraceae palaeo-polyploidization history and plant inulin production.</title>
        <authorList>
            <person name="Fan W."/>
            <person name="Wang S."/>
            <person name="Wang H."/>
            <person name="Wang A."/>
            <person name="Jiang F."/>
            <person name="Liu H."/>
            <person name="Zhao H."/>
            <person name="Xu D."/>
            <person name="Zhang Y."/>
        </authorList>
    </citation>
    <scope>NUCLEOTIDE SEQUENCE [LARGE SCALE GENOMIC DNA]</scope>
    <source>
        <strain evidence="2">cv. Niubang</strain>
    </source>
</reference>
<dbReference type="EMBL" id="CM042049">
    <property type="protein sequence ID" value="KAI3746606.1"/>
    <property type="molecule type" value="Genomic_DNA"/>
</dbReference>
<accession>A0ACB9DK25</accession>
<sequence length="172" mass="19335">MLDLVIRNEDRLPCRYLRWRGNSANLLLADKMATSNRDALEEAFDSAISRYRPRVIRALQKERRSTSVDSRLSTGGPDIASKSSDTVLGSPVCLITIGKLGVPPEAVETPDNLPFKDMASVVHEFRGGFRATFMDLHGFHIFLLTLHQKLDNMLRAFMNIIDRTSCGETKKI</sequence>
<name>A0ACB9DK25_ARCLA</name>
<protein>
    <submittedName>
        <fullName evidence="1">Uncharacterized protein</fullName>
    </submittedName>
</protein>
<gene>
    <name evidence="1" type="ORF">L6452_09043</name>
</gene>
<evidence type="ECO:0000313" key="2">
    <source>
        <dbReference type="Proteomes" id="UP001055879"/>
    </source>
</evidence>
<comment type="caution">
    <text evidence="1">The sequence shown here is derived from an EMBL/GenBank/DDBJ whole genome shotgun (WGS) entry which is preliminary data.</text>
</comment>
<organism evidence="1 2">
    <name type="scientific">Arctium lappa</name>
    <name type="common">Greater burdock</name>
    <name type="synonym">Lappa major</name>
    <dbReference type="NCBI Taxonomy" id="4217"/>
    <lineage>
        <taxon>Eukaryota</taxon>
        <taxon>Viridiplantae</taxon>
        <taxon>Streptophyta</taxon>
        <taxon>Embryophyta</taxon>
        <taxon>Tracheophyta</taxon>
        <taxon>Spermatophyta</taxon>
        <taxon>Magnoliopsida</taxon>
        <taxon>eudicotyledons</taxon>
        <taxon>Gunneridae</taxon>
        <taxon>Pentapetalae</taxon>
        <taxon>asterids</taxon>
        <taxon>campanulids</taxon>
        <taxon>Asterales</taxon>
        <taxon>Asteraceae</taxon>
        <taxon>Carduoideae</taxon>
        <taxon>Cardueae</taxon>
        <taxon>Arctiinae</taxon>
        <taxon>Arctium</taxon>
    </lineage>
</organism>
<evidence type="ECO:0000313" key="1">
    <source>
        <dbReference type="EMBL" id="KAI3746606.1"/>
    </source>
</evidence>
<keyword evidence="2" id="KW-1185">Reference proteome</keyword>